<keyword evidence="13" id="KW-1185">Reference proteome</keyword>
<dbReference type="GO" id="GO:0005543">
    <property type="term" value="F:phospholipid binding"/>
    <property type="evidence" value="ECO:0007669"/>
    <property type="project" value="TreeGrafter"/>
</dbReference>
<proteinExistence type="inferred from homology"/>
<dbReference type="EMBL" id="KZ502410">
    <property type="protein sequence ID" value="PKU79832.1"/>
    <property type="molecule type" value="Genomic_DNA"/>
</dbReference>
<feature type="compositionally biased region" description="Basic and acidic residues" evidence="11">
    <location>
        <begin position="53"/>
        <end position="62"/>
    </location>
</feature>
<keyword evidence="4" id="KW-0509">mRNA transport</keyword>
<evidence type="ECO:0000256" key="8">
    <source>
        <dbReference type="ARBA" id="ARBA00023242"/>
    </source>
</evidence>
<reference evidence="12 13" key="2">
    <citation type="journal article" date="2017" name="Nature">
        <title>The Apostasia genome and the evolution of orchids.</title>
        <authorList>
            <person name="Zhang G.Q."/>
            <person name="Liu K.W."/>
            <person name="Li Z."/>
            <person name="Lohaus R."/>
            <person name="Hsiao Y.Y."/>
            <person name="Niu S.C."/>
            <person name="Wang J.Y."/>
            <person name="Lin Y.C."/>
            <person name="Xu Q."/>
            <person name="Chen L.J."/>
            <person name="Yoshida K."/>
            <person name="Fujiwara S."/>
            <person name="Wang Z.W."/>
            <person name="Zhang Y.Q."/>
            <person name="Mitsuda N."/>
            <person name="Wang M."/>
            <person name="Liu G.H."/>
            <person name="Pecoraro L."/>
            <person name="Huang H.X."/>
            <person name="Xiao X.J."/>
            <person name="Lin M."/>
            <person name="Wu X.Y."/>
            <person name="Wu W.L."/>
            <person name="Chen Y.Y."/>
            <person name="Chang S.B."/>
            <person name="Sakamoto S."/>
            <person name="Ohme-Takagi M."/>
            <person name="Yagi M."/>
            <person name="Zeng S.J."/>
            <person name="Shen C.Y."/>
            <person name="Yeh C.M."/>
            <person name="Luo Y.B."/>
            <person name="Tsai W.C."/>
            <person name="Van de Peer Y."/>
            <person name="Liu Z.J."/>
        </authorList>
    </citation>
    <scope>NUCLEOTIDE SEQUENCE [LARGE SCALE GENOMIC DNA]</scope>
    <source>
        <tissue evidence="12">The whole plant</tissue>
    </source>
</reference>
<evidence type="ECO:0000256" key="2">
    <source>
        <dbReference type="ARBA" id="ARBA00011056"/>
    </source>
</evidence>
<dbReference type="GO" id="GO:0005737">
    <property type="term" value="C:cytoplasm"/>
    <property type="evidence" value="ECO:0007669"/>
    <property type="project" value="TreeGrafter"/>
</dbReference>
<dbReference type="GO" id="GO:0031369">
    <property type="term" value="F:translation initiation factor binding"/>
    <property type="evidence" value="ECO:0007669"/>
    <property type="project" value="TreeGrafter"/>
</dbReference>
<evidence type="ECO:0000313" key="13">
    <source>
        <dbReference type="Proteomes" id="UP000233837"/>
    </source>
</evidence>
<evidence type="ECO:0000256" key="11">
    <source>
        <dbReference type="SAM" id="MobiDB-lite"/>
    </source>
</evidence>
<dbReference type="GO" id="GO:0016973">
    <property type="term" value="P:poly(A)+ mRNA export from nucleus"/>
    <property type="evidence" value="ECO:0007669"/>
    <property type="project" value="InterPro"/>
</dbReference>
<sequence>MGSNKPFVMRITDDDAQESGSEDETTSYRLTTGTRFNCPDVYLSESDETDDEMHEKSAPSLLMEKKSVEEGVLCELESEHQLMVKEQLRSKLSSLELSQKIESEKSSFAIDRLEKQSEARRELDRRLDKQYQRRIAEILDSHLSILQRNHEQRSQIEERRIRDDATLEEAKRKEKALIDERLSQEKAKVEAEVRLKAIKQAEAQKAALEAERREAKEAAEKKAARLPETAAEDASKKEFREPKGEENTQPLSIRIIASKAALNAESTRLAIYNGVAGKINVVVQKNLDKHGRQMYKYIKQVGGTVENVVSLCENVSGSFDESAFGCGWAILLIASQVPNVMDFVLAEFHRACIYTVPKHLQASDAASQTKDYWKMLGYREEDGGLESTDEFLNRVESCMKLYAALIQTEIDGVKNPHGLKYGWAWLAMFLNALPANRTTAVALEAFLKMAGFALLRKYKSQFMKVLNVISRRFLPALKQRGEAVNEIVLKLEQYLDDKIYLREPEGRHFRGSLLSKVFQ</sequence>
<protein>
    <recommendedName>
        <fullName evidence="9">mRNA export factor GLE1</fullName>
    </recommendedName>
    <alternativeName>
        <fullName evidence="10">Nucleoporin GLE1</fullName>
    </alternativeName>
</protein>
<dbReference type="InterPro" id="IPR012476">
    <property type="entry name" value="GLE1"/>
</dbReference>
<keyword evidence="5" id="KW-0653">Protein transport</keyword>
<keyword evidence="8" id="KW-0539">Nucleus</keyword>
<reference evidence="12 13" key="1">
    <citation type="journal article" date="2016" name="Sci. Rep.">
        <title>The Dendrobium catenatum Lindl. genome sequence provides insights into polysaccharide synthase, floral development and adaptive evolution.</title>
        <authorList>
            <person name="Zhang G.Q."/>
            <person name="Xu Q."/>
            <person name="Bian C."/>
            <person name="Tsai W.C."/>
            <person name="Yeh C.M."/>
            <person name="Liu K.W."/>
            <person name="Yoshida K."/>
            <person name="Zhang L.S."/>
            <person name="Chang S.B."/>
            <person name="Chen F."/>
            <person name="Shi Y."/>
            <person name="Su Y.Y."/>
            <person name="Zhang Y.Q."/>
            <person name="Chen L.J."/>
            <person name="Yin Y."/>
            <person name="Lin M."/>
            <person name="Huang H."/>
            <person name="Deng H."/>
            <person name="Wang Z.W."/>
            <person name="Zhu S.L."/>
            <person name="Zhao X."/>
            <person name="Deng C."/>
            <person name="Niu S.C."/>
            <person name="Huang J."/>
            <person name="Wang M."/>
            <person name="Liu G.H."/>
            <person name="Yang H.J."/>
            <person name="Xiao X.J."/>
            <person name="Hsiao Y.Y."/>
            <person name="Wu W.L."/>
            <person name="Chen Y.Y."/>
            <person name="Mitsuda N."/>
            <person name="Ohme-Takagi M."/>
            <person name="Luo Y.B."/>
            <person name="Van de Peer Y."/>
            <person name="Liu Z.J."/>
        </authorList>
    </citation>
    <scope>NUCLEOTIDE SEQUENCE [LARGE SCALE GENOMIC DNA]</scope>
    <source>
        <tissue evidence="12">The whole plant</tissue>
    </source>
</reference>
<evidence type="ECO:0000313" key="12">
    <source>
        <dbReference type="EMBL" id="PKU79832.1"/>
    </source>
</evidence>
<dbReference type="GO" id="GO:0015031">
    <property type="term" value="P:protein transport"/>
    <property type="evidence" value="ECO:0007669"/>
    <property type="project" value="UniProtKB-KW"/>
</dbReference>
<keyword evidence="7" id="KW-0906">Nuclear pore complex</keyword>
<evidence type="ECO:0000256" key="5">
    <source>
        <dbReference type="ARBA" id="ARBA00022927"/>
    </source>
</evidence>
<dbReference type="PANTHER" id="PTHR12960:SF0">
    <property type="entry name" value="MRNA EXPORT FACTOR GLE1"/>
    <property type="match status" value="1"/>
</dbReference>
<dbReference type="GO" id="GO:0000822">
    <property type="term" value="F:inositol hexakisphosphate binding"/>
    <property type="evidence" value="ECO:0007669"/>
    <property type="project" value="TreeGrafter"/>
</dbReference>
<dbReference type="GO" id="GO:0044614">
    <property type="term" value="C:nuclear pore cytoplasmic filaments"/>
    <property type="evidence" value="ECO:0007669"/>
    <property type="project" value="TreeGrafter"/>
</dbReference>
<feature type="region of interest" description="Disordered" evidence="11">
    <location>
        <begin position="1"/>
        <end position="62"/>
    </location>
</feature>
<gene>
    <name evidence="12" type="ORF">MA16_Dca016277</name>
</gene>
<feature type="region of interest" description="Disordered" evidence="11">
    <location>
        <begin position="209"/>
        <end position="246"/>
    </location>
</feature>
<keyword evidence="3" id="KW-0813">Transport</keyword>
<accession>A0A2I0WW01</accession>
<keyword evidence="6" id="KW-0811">Translocation</keyword>
<dbReference type="InterPro" id="IPR038506">
    <property type="entry name" value="GLE1-like_sf"/>
</dbReference>
<dbReference type="Pfam" id="PF07817">
    <property type="entry name" value="GLE1"/>
    <property type="match status" value="1"/>
</dbReference>
<dbReference type="Proteomes" id="UP000233837">
    <property type="component" value="Unassembled WGS sequence"/>
</dbReference>
<name>A0A2I0WW01_9ASPA</name>
<dbReference type="AlphaFoldDB" id="A0A2I0WW01"/>
<dbReference type="STRING" id="906689.A0A2I0WW01"/>
<evidence type="ECO:0000256" key="7">
    <source>
        <dbReference type="ARBA" id="ARBA00023132"/>
    </source>
</evidence>
<feature type="compositionally biased region" description="Basic and acidic residues" evidence="11">
    <location>
        <begin position="209"/>
        <end position="225"/>
    </location>
</feature>
<evidence type="ECO:0000256" key="6">
    <source>
        <dbReference type="ARBA" id="ARBA00023010"/>
    </source>
</evidence>
<feature type="compositionally biased region" description="Basic and acidic residues" evidence="11">
    <location>
        <begin position="233"/>
        <end position="246"/>
    </location>
</feature>
<organism evidence="12 13">
    <name type="scientific">Dendrobium catenatum</name>
    <dbReference type="NCBI Taxonomy" id="906689"/>
    <lineage>
        <taxon>Eukaryota</taxon>
        <taxon>Viridiplantae</taxon>
        <taxon>Streptophyta</taxon>
        <taxon>Embryophyta</taxon>
        <taxon>Tracheophyta</taxon>
        <taxon>Spermatophyta</taxon>
        <taxon>Magnoliopsida</taxon>
        <taxon>Liliopsida</taxon>
        <taxon>Asparagales</taxon>
        <taxon>Orchidaceae</taxon>
        <taxon>Epidendroideae</taxon>
        <taxon>Malaxideae</taxon>
        <taxon>Dendrobiinae</taxon>
        <taxon>Dendrobium</taxon>
    </lineage>
</organism>
<dbReference type="PANTHER" id="PTHR12960">
    <property type="entry name" value="GLE-1-RELATED"/>
    <property type="match status" value="1"/>
</dbReference>
<comment type="subcellular location">
    <subcellularLocation>
        <location evidence="1">Nucleus</location>
        <location evidence="1">Nuclear pore complex</location>
    </subcellularLocation>
</comment>
<evidence type="ECO:0000256" key="1">
    <source>
        <dbReference type="ARBA" id="ARBA00004567"/>
    </source>
</evidence>
<dbReference type="Gene3D" id="1.25.40.510">
    <property type="entry name" value="GLE1-like"/>
    <property type="match status" value="1"/>
</dbReference>
<evidence type="ECO:0000256" key="9">
    <source>
        <dbReference type="ARBA" id="ARBA00026227"/>
    </source>
</evidence>
<comment type="similarity">
    <text evidence="2">Belongs to the GLE1 family.</text>
</comment>
<evidence type="ECO:0000256" key="3">
    <source>
        <dbReference type="ARBA" id="ARBA00022448"/>
    </source>
</evidence>
<evidence type="ECO:0000256" key="4">
    <source>
        <dbReference type="ARBA" id="ARBA00022816"/>
    </source>
</evidence>
<evidence type="ECO:0000256" key="10">
    <source>
        <dbReference type="ARBA" id="ARBA00029983"/>
    </source>
</evidence>
<feature type="compositionally biased region" description="Acidic residues" evidence="11">
    <location>
        <begin position="14"/>
        <end position="25"/>
    </location>
</feature>